<dbReference type="InterPro" id="IPR001763">
    <property type="entry name" value="Rhodanese-like_dom"/>
</dbReference>
<dbReference type="eggNOG" id="COG1054">
    <property type="taxonomic scope" value="Bacteria"/>
</dbReference>
<keyword evidence="5" id="KW-1185">Reference proteome</keyword>
<evidence type="ECO:0000256" key="2">
    <source>
        <dbReference type="SAM" id="MobiDB-lite"/>
    </source>
</evidence>
<feature type="region of interest" description="Disordered" evidence="2">
    <location>
        <begin position="307"/>
        <end position="329"/>
    </location>
</feature>
<dbReference type="Gene3D" id="3.30.70.100">
    <property type="match status" value="1"/>
</dbReference>
<evidence type="ECO:0000256" key="1">
    <source>
        <dbReference type="HAMAP-Rule" id="MF_00469"/>
    </source>
</evidence>
<evidence type="ECO:0000313" key="4">
    <source>
        <dbReference type="EMBL" id="ADE40263.1"/>
    </source>
</evidence>
<keyword evidence="1" id="KW-0560">Oxidoreductase</keyword>
<reference evidence="4 5" key="1">
    <citation type="journal article" date="2010" name="J. Bacteriol.">
        <title>Complete genome sequence of "Candidatus Puniceispirillum marinum" IMCC1322, a representative of the SAR116 clade in the Alphaproteobacteria.</title>
        <authorList>
            <person name="Oh H.M."/>
            <person name="Kwon K.K."/>
            <person name="Kang I."/>
            <person name="Kang S.G."/>
            <person name="Lee J.H."/>
            <person name="Kim S.J."/>
            <person name="Cho J.C."/>
        </authorList>
    </citation>
    <scope>NUCLEOTIDE SEQUENCE [LARGE SCALE GENOMIC DNA]</scope>
    <source>
        <strain evidence="4 5">IMCC1322</strain>
    </source>
</reference>
<dbReference type="SUPFAM" id="SSF52821">
    <property type="entry name" value="Rhodanese/Cell cycle control phosphatase"/>
    <property type="match status" value="1"/>
</dbReference>
<dbReference type="Proteomes" id="UP000007460">
    <property type="component" value="Chromosome"/>
</dbReference>
<sequence>MSVMTQNMNEMLLRAEADGRGYVVAAMYKFVTLTDIETLQQTIINLCTSHQALGTILLANEGINGTIAAPIDGMTGILEWLEADSRFGGMSLKFSHSPTQPFLRMKVRLKREIVTMGCPEISPAERTGTYVEPKDWNALISDPDVLVVDTRNVYETAIGMFDNAVDPMTTNFRDFPDWAARLAEQQAPAKPKKIAMYCTGGIRCEKASALMQDYGFDEVYHLQGGILKYLEDVPKNDSKWQGECFVFDGRVAVDHNLNPGSYGMCHGCRMPLSQDDMQRPEYVEGISCHHCQDTQDPERTARFAERQKQIQLAKHRGEAHLGASPRNSK</sequence>
<dbReference type="HOGENOM" id="CLU_038878_0_0_5"/>
<comment type="catalytic activity">
    <reaction evidence="1">
        <text>uridine(34) in tRNA + AH2 + O2 = 5-hydroxyuridine(34) in tRNA + A + H2O</text>
        <dbReference type="Rhea" id="RHEA:64224"/>
        <dbReference type="Rhea" id="RHEA-COMP:11727"/>
        <dbReference type="Rhea" id="RHEA-COMP:13381"/>
        <dbReference type="ChEBI" id="CHEBI:13193"/>
        <dbReference type="ChEBI" id="CHEBI:15377"/>
        <dbReference type="ChEBI" id="CHEBI:15379"/>
        <dbReference type="ChEBI" id="CHEBI:17499"/>
        <dbReference type="ChEBI" id="CHEBI:65315"/>
        <dbReference type="ChEBI" id="CHEBI:136877"/>
    </reaction>
</comment>
<dbReference type="InterPro" id="IPR040503">
    <property type="entry name" value="TRHO_N"/>
</dbReference>
<keyword evidence="1" id="KW-0819">tRNA processing</keyword>
<feature type="domain" description="Rhodanese" evidence="3">
    <location>
        <begin position="141"/>
        <end position="238"/>
    </location>
</feature>
<comment type="function">
    <text evidence="1">Catalyzes oxygen-dependent 5-hydroxyuridine (ho5U) modification at position 34 in tRNAs.</text>
</comment>
<dbReference type="PANTHER" id="PTHR43268:SF3">
    <property type="entry name" value="RHODANESE-LIKE DOMAIN-CONTAINING PROTEIN 7-RELATED"/>
    <property type="match status" value="1"/>
</dbReference>
<dbReference type="Gene3D" id="3.40.250.10">
    <property type="entry name" value="Rhodanese-like domain"/>
    <property type="match status" value="1"/>
</dbReference>
<dbReference type="PANTHER" id="PTHR43268">
    <property type="entry name" value="THIOSULFATE SULFURTRANSFERASE/RHODANESE-LIKE DOMAIN-CONTAINING PROTEIN 2"/>
    <property type="match status" value="1"/>
</dbReference>
<dbReference type="RefSeq" id="WP_013046890.1">
    <property type="nucleotide sequence ID" value="NC_014010.1"/>
</dbReference>
<dbReference type="PROSITE" id="PS50206">
    <property type="entry name" value="RHODANESE_3"/>
    <property type="match status" value="1"/>
</dbReference>
<dbReference type="GO" id="GO:0006400">
    <property type="term" value="P:tRNA modification"/>
    <property type="evidence" value="ECO:0007669"/>
    <property type="project" value="UniProtKB-UniRule"/>
</dbReference>
<dbReference type="NCBIfam" id="NF001136">
    <property type="entry name" value="PRK00142.1-4"/>
    <property type="match status" value="1"/>
</dbReference>
<dbReference type="Pfam" id="PF00581">
    <property type="entry name" value="Rhodanese"/>
    <property type="match status" value="1"/>
</dbReference>
<dbReference type="InterPro" id="IPR036873">
    <property type="entry name" value="Rhodanese-like_dom_sf"/>
</dbReference>
<dbReference type="GO" id="GO:0016705">
    <property type="term" value="F:oxidoreductase activity, acting on paired donors, with incorporation or reduction of molecular oxygen"/>
    <property type="evidence" value="ECO:0007669"/>
    <property type="project" value="UniProtKB-UniRule"/>
</dbReference>
<dbReference type="InterPro" id="IPR020936">
    <property type="entry name" value="TrhO"/>
</dbReference>
<dbReference type="AlphaFoldDB" id="D5BN70"/>
<dbReference type="SMART" id="SM00450">
    <property type="entry name" value="RHOD"/>
    <property type="match status" value="1"/>
</dbReference>
<dbReference type="Pfam" id="PF17773">
    <property type="entry name" value="UPF0176_N"/>
    <property type="match status" value="1"/>
</dbReference>
<accession>D5BN70</accession>
<proteinExistence type="inferred from homology"/>
<name>D5BN70_PUNMI</name>
<dbReference type="KEGG" id="apb:SAR116_2020"/>
<dbReference type="HAMAP" id="MF_00469">
    <property type="entry name" value="TrhO"/>
    <property type="match status" value="1"/>
</dbReference>
<protein>
    <recommendedName>
        <fullName evidence="1">tRNA uridine(34) hydroxylase</fullName>
        <ecNumber evidence="1">1.14.-.-</ecNumber>
    </recommendedName>
    <alternativeName>
        <fullName evidence="1">tRNA hydroxylation protein O</fullName>
    </alternativeName>
</protein>
<dbReference type="EMBL" id="CP001751">
    <property type="protein sequence ID" value="ADE40263.1"/>
    <property type="molecule type" value="Genomic_DNA"/>
</dbReference>
<evidence type="ECO:0000259" key="3">
    <source>
        <dbReference type="PROSITE" id="PS50206"/>
    </source>
</evidence>
<comment type="similarity">
    <text evidence="1">Belongs to the TrhO family.</text>
</comment>
<dbReference type="CDD" id="cd01518">
    <property type="entry name" value="RHOD_YceA"/>
    <property type="match status" value="1"/>
</dbReference>
<organism evidence="4 5">
    <name type="scientific">Puniceispirillum marinum (strain IMCC1322)</name>
    <dbReference type="NCBI Taxonomy" id="488538"/>
    <lineage>
        <taxon>Bacteria</taxon>
        <taxon>Pseudomonadati</taxon>
        <taxon>Pseudomonadota</taxon>
        <taxon>Alphaproteobacteria</taxon>
        <taxon>Candidatus Puniceispirillales</taxon>
        <taxon>Candidatus Puniceispirillaceae</taxon>
        <taxon>Candidatus Puniceispirillum</taxon>
    </lineage>
</organism>
<gene>
    <name evidence="1" type="primary">trhO</name>
    <name evidence="4" type="ordered locus">SAR116_2020</name>
</gene>
<dbReference type="EC" id="1.14.-.-" evidence="1"/>
<evidence type="ECO:0000313" key="5">
    <source>
        <dbReference type="Proteomes" id="UP000007460"/>
    </source>
</evidence>